<protein>
    <submittedName>
        <fullName evidence="1">Uncharacterized protein</fullName>
    </submittedName>
</protein>
<evidence type="ECO:0000313" key="2">
    <source>
        <dbReference type="Proteomes" id="UP001186974"/>
    </source>
</evidence>
<evidence type="ECO:0000313" key="1">
    <source>
        <dbReference type="EMBL" id="KAK3062986.1"/>
    </source>
</evidence>
<reference evidence="1" key="1">
    <citation type="submission" date="2024-09" db="EMBL/GenBank/DDBJ databases">
        <title>Black Yeasts Isolated from many extreme environments.</title>
        <authorList>
            <person name="Coleine C."/>
            <person name="Stajich J.E."/>
            <person name="Selbmann L."/>
        </authorList>
    </citation>
    <scope>NUCLEOTIDE SEQUENCE</scope>
    <source>
        <strain evidence="1">CCFEE 5737</strain>
    </source>
</reference>
<accession>A0ACC3D7W0</accession>
<dbReference type="EMBL" id="JAWDJW010007042">
    <property type="protein sequence ID" value="KAK3062986.1"/>
    <property type="molecule type" value="Genomic_DNA"/>
</dbReference>
<dbReference type="Proteomes" id="UP001186974">
    <property type="component" value="Unassembled WGS sequence"/>
</dbReference>
<keyword evidence="2" id="KW-1185">Reference proteome</keyword>
<gene>
    <name evidence="1" type="ORF">LTS18_002984</name>
</gene>
<proteinExistence type="predicted"/>
<sequence length="864" mass="96285">MGCTTSDLEQELHALLEMKESNPDCLLNAKTFIKAYLQRLKAFKTEVPNKATRLAKQLYDPKNDAVTAKHILELVNLIGKELEGKQELSLAKEIKDALKGLFHSPETAAPVVIKEKVRNKKSRDAETGDETDIIDTRSRVQSISPKVNEADHLSLSTQSPKKSESDAGKTVTANGEEDVEGKKESDEPTEYHKTKLKAGGSIACGEIDSGEGDKDSTMAEEDETYYSGADRATPDLPSLCFDDTEDDWDKTDASLIVSEAVRDQLLPGSPIIGDAATLNDSPILFKVTPVGQDVRHKRVDSGVSSLDLHAATPSEPAKPFQSRDAVAWDIGEAITHFNEWDEADLSTIEHGLVVEEEHEQVLWATERHDATLDADLPIFEAVDAEPDFAETASNARAEAWQYLVEQQPEHYATINAKVLDTCVSQQRLRASFGPTLAYACPDAIEAYEQKMAELGQALSILEAELLELVEQEVRNVACDRNVPAAWCSNVEWLWQSLASFHQKEMYRLAPQVWMKNFELDEQNGNEAIIWPALNATPEKHQPYPEALERQQEQMKKQELFQMSALGKVDMYHDHDYVEDGEPSEDGSFGKPVEPSNKRMLRTYNQAGLRLFSRDVTEELEERDAESVSDGVAFEPAPETWVTDRRFMEYRSYKKITTWIDAVEAETDRPSEMATVSPWIEAQVLDQVRIQCPKNHNIPAFLAKEARRDAGESVSDDTGSELSDSSKDSDDEESSCGSASSGGRDEAIYHGIDGLHEVREMTESSLDDEEDEPEEEPHPMIEAIKSQTIAMQEARRNRIIKGLNNNFVLSNDNGSEKTGSEKMRLKRETVEGHSGERGFGGFVPAGHVKLVLLEQVVCGGKQWEV</sequence>
<comment type="caution">
    <text evidence="1">The sequence shown here is derived from an EMBL/GenBank/DDBJ whole genome shotgun (WGS) entry which is preliminary data.</text>
</comment>
<name>A0ACC3D7W0_9PEZI</name>
<organism evidence="1 2">
    <name type="scientific">Coniosporium uncinatum</name>
    <dbReference type="NCBI Taxonomy" id="93489"/>
    <lineage>
        <taxon>Eukaryota</taxon>
        <taxon>Fungi</taxon>
        <taxon>Dikarya</taxon>
        <taxon>Ascomycota</taxon>
        <taxon>Pezizomycotina</taxon>
        <taxon>Dothideomycetes</taxon>
        <taxon>Dothideomycetes incertae sedis</taxon>
        <taxon>Coniosporium</taxon>
    </lineage>
</organism>